<keyword evidence="3" id="KW-1185">Reference proteome</keyword>
<organism evidence="2 3">
    <name type="scientific">Roseovarius halotolerans</name>
    <dbReference type="NCBI Taxonomy" id="505353"/>
    <lineage>
        <taxon>Bacteria</taxon>
        <taxon>Pseudomonadati</taxon>
        <taxon>Pseudomonadota</taxon>
        <taxon>Alphaproteobacteria</taxon>
        <taxon>Rhodobacterales</taxon>
        <taxon>Roseobacteraceae</taxon>
        <taxon>Roseovarius</taxon>
    </lineage>
</organism>
<dbReference type="SUPFAM" id="SSF56317">
    <property type="entry name" value="Carbon-nitrogen hydrolase"/>
    <property type="match status" value="1"/>
</dbReference>
<dbReference type="EMBL" id="FWFU01000002">
    <property type="protein sequence ID" value="SLN33642.1"/>
    <property type="molecule type" value="Genomic_DNA"/>
</dbReference>
<dbReference type="GO" id="GO:0106008">
    <property type="term" value="F:2-oxoglutaramate amidase activity"/>
    <property type="evidence" value="ECO:0007669"/>
    <property type="project" value="UniProtKB-EC"/>
</dbReference>
<proteinExistence type="predicted"/>
<dbReference type="AlphaFoldDB" id="A0A1X6YXJ1"/>
<dbReference type="RefSeq" id="WP_085817259.1">
    <property type="nucleotide sequence ID" value="NZ_FWFU01000002.1"/>
</dbReference>
<accession>A0A1X6YXJ1</accession>
<name>A0A1X6YXJ1_9RHOB</name>
<dbReference type="PANTHER" id="PTHR23088">
    <property type="entry name" value="NITRILASE-RELATED"/>
    <property type="match status" value="1"/>
</dbReference>
<keyword evidence="2" id="KW-0378">Hydrolase</keyword>
<evidence type="ECO:0000313" key="2">
    <source>
        <dbReference type="EMBL" id="SLN33642.1"/>
    </source>
</evidence>
<reference evidence="2 3" key="1">
    <citation type="submission" date="2017-03" db="EMBL/GenBank/DDBJ databases">
        <authorList>
            <person name="Afonso C.L."/>
            <person name="Miller P.J."/>
            <person name="Scott M.A."/>
            <person name="Spackman E."/>
            <person name="Goraichik I."/>
            <person name="Dimitrov K.M."/>
            <person name="Suarez D.L."/>
            <person name="Swayne D.E."/>
        </authorList>
    </citation>
    <scope>NUCLEOTIDE SEQUENCE [LARGE SCALE GENOMIC DNA]</scope>
    <source>
        <strain evidence="2 3">CECT 8110</strain>
    </source>
</reference>
<feature type="domain" description="CN hydrolase" evidence="1">
    <location>
        <begin position="5"/>
        <end position="252"/>
    </location>
</feature>
<dbReference type="Proteomes" id="UP000193207">
    <property type="component" value="Unassembled WGS sequence"/>
</dbReference>
<sequence length="281" mass="30479">MARPLDIACLQTRPMPDFASALDEALPLAEAAAKAGADILFLPEYCGGLRSDNGALVPPSAPEASHPFLMRMRDFAAQRKVWVNIGSIAVDGPDGRIINRGLMLDDHGQIRGRYDKIHLFDIQLSATETYRESAHVTPGSRAVIHDTPFCRIGHSICYDLRFANLFRSLAQGGADILLCPAAFTKRTGEAHWHVLNRARAIECTRFMVSACAIGPVPGGGETYGHSLVVSPWGEVISDGGTLPGLVQARIDLDDVARAEARIPSLRADWPYTLTQPKRSVA</sequence>
<evidence type="ECO:0000259" key="1">
    <source>
        <dbReference type="PROSITE" id="PS50263"/>
    </source>
</evidence>
<dbReference type="PANTHER" id="PTHR23088:SF27">
    <property type="entry name" value="DEAMINATED GLUTATHIONE AMIDASE"/>
    <property type="match status" value="1"/>
</dbReference>
<dbReference type="PROSITE" id="PS50263">
    <property type="entry name" value="CN_HYDROLASE"/>
    <property type="match status" value="1"/>
</dbReference>
<gene>
    <name evidence="2" type="ORF">ROH8110_01629</name>
</gene>
<dbReference type="Pfam" id="PF00795">
    <property type="entry name" value="CN_hydrolase"/>
    <property type="match status" value="1"/>
</dbReference>
<dbReference type="Gene3D" id="3.60.110.10">
    <property type="entry name" value="Carbon-nitrogen hydrolase"/>
    <property type="match status" value="1"/>
</dbReference>
<dbReference type="EC" id="3.5.1.111" evidence="2"/>
<dbReference type="InterPro" id="IPR036526">
    <property type="entry name" value="C-N_Hydrolase_sf"/>
</dbReference>
<dbReference type="InterPro" id="IPR003010">
    <property type="entry name" value="C-N_Hydrolase"/>
</dbReference>
<evidence type="ECO:0000313" key="3">
    <source>
        <dbReference type="Proteomes" id="UP000193207"/>
    </source>
</evidence>
<protein>
    <submittedName>
        <fullName evidence="2">2-oxoglutaramate amidase</fullName>
        <ecNumber evidence="2">3.5.1.111</ecNumber>
    </submittedName>
</protein>
<dbReference type="OrthoDB" id="9811121at2"/>